<evidence type="ECO:0000313" key="2">
    <source>
        <dbReference type="EMBL" id="ORY84099.1"/>
    </source>
</evidence>
<accession>A0A1Y2FJJ3</accession>
<feature type="compositionally biased region" description="Acidic residues" evidence="1">
    <location>
        <begin position="457"/>
        <end position="482"/>
    </location>
</feature>
<keyword evidence="3" id="KW-1185">Reference proteome</keyword>
<protein>
    <submittedName>
        <fullName evidence="2">Uncharacterized protein</fullName>
    </submittedName>
</protein>
<dbReference type="InParanoid" id="A0A1Y2FJJ3"/>
<proteinExistence type="predicted"/>
<organism evidence="2 3">
    <name type="scientific">Leucosporidium creatinivorum</name>
    <dbReference type="NCBI Taxonomy" id="106004"/>
    <lineage>
        <taxon>Eukaryota</taxon>
        <taxon>Fungi</taxon>
        <taxon>Dikarya</taxon>
        <taxon>Basidiomycota</taxon>
        <taxon>Pucciniomycotina</taxon>
        <taxon>Microbotryomycetes</taxon>
        <taxon>Leucosporidiales</taxon>
        <taxon>Leucosporidium</taxon>
    </lineage>
</organism>
<dbReference type="Proteomes" id="UP000193467">
    <property type="component" value="Unassembled WGS sequence"/>
</dbReference>
<evidence type="ECO:0000313" key="3">
    <source>
        <dbReference type="Proteomes" id="UP000193467"/>
    </source>
</evidence>
<feature type="region of interest" description="Disordered" evidence="1">
    <location>
        <begin position="456"/>
        <end position="493"/>
    </location>
</feature>
<name>A0A1Y2FJJ3_9BASI</name>
<comment type="caution">
    <text evidence="2">The sequence shown here is derived from an EMBL/GenBank/DDBJ whole genome shotgun (WGS) entry which is preliminary data.</text>
</comment>
<gene>
    <name evidence="2" type="ORF">BCR35DRAFT_321182</name>
</gene>
<feature type="region of interest" description="Disordered" evidence="1">
    <location>
        <begin position="350"/>
        <end position="370"/>
    </location>
</feature>
<dbReference type="OrthoDB" id="2535929at2759"/>
<sequence>MNDSQPIALGAAPQSSASLPESLRQLLTLRVQADSALNHPALEAELAEGTHGQQAANVRQALEATIAKAQSWKGELTSKLSAENEARGTFVEGWALGRIGEYDGTAPSELPVRLQASLERYQAAARLLNLPEPPVLDQVPSVTRPKEGLAPLVLPEVASWVGEMLAEWARTQTTLAFSSLLLTSEQVIDEASLADLLDMACRRNVQALFTPLDPTSPAANAPSSEEAGTVMGNARLIRDMSTLMPFSSAPSLWARRIHWATHVADVRFVEASMSANRLVDAASAAAAVLQDKTTDDRTRNEVRQVLEATIRRLVPFERAQGGCLLVLGRVMLEAVGALYLGRDEALLAERRRRDSSRDPTQEEEEQRVPVPENELVRETRQVFIRAAGLFENAYASFLRTPQHARSKREERRLLRRLETTYCNLEELDNETPEVVQLRAERVERALWINDRLLALGDNDDDEADDESDAEGDAGDEDSDEELGLSRRLGRSTI</sequence>
<dbReference type="AlphaFoldDB" id="A0A1Y2FJJ3"/>
<feature type="compositionally biased region" description="Basic and acidic residues" evidence="1">
    <location>
        <begin position="350"/>
        <end position="360"/>
    </location>
</feature>
<dbReference type="EMBL" id="MCGR01000018">
    <property type="protein sequence ID" value="ORY84099.1"/>
    <property type="molecule type" value="Genomic_DNA"/>
</dbReference>
<evidence type="ECO:0000256" key="1">
    <source>
        <dbReference type="SAM" id="MobiDB-lite"/>
    </source>
</evidence>
<reference evidence="2 3" key="1">
    <citation type="submission" date="2016-07" db="EMBL/GenBank/DDBJ databases">
        <title>Pervasive Adenine N6-methylation of Active Genes in Fungi.</title>
        <authorList>
            <consortium name="DOE Joint Genome Institute"/>
            <person name="Mondo S.J."/>
            <person name="Dannebaum R.O."/>
            <person name="Kuo R.C."/>
            <person name="Labutti K."/>
            <person name="Haridas S."/>
            <person name="Kuo A."/>
            <person name="Salamov A."/>
            <person name="Ahrendt S.R."/>
            <person name="Lipzen A."/>
            <person name="Sullivan W."/>
            <person name="Andreopoulos W.B."/>
            <person name="Clum A."/>
            <person name="Lindquist E."/>
            <person name="Daum C."/>
            <person name="Ramamoorthy G.K."/>
            <person name="Gryganskyi A."/>
            <person name="Culley D."/>
            <person name="Magnuson J.K."/>
            <person name="James T.Y."/>
            <person name="O'Malley M.A."/>
            <person name="Stajich J.E."/>
            <person name="Spatafora J.W."/>
            <person name="Visel A."/>
            <person name="Grigoriev I.V."/>
        </authorList>
    </citation>
    <scope>NUCLEOTIDE SEQUENCE [LARGE SCALE GENOMIC DNA]</scope>
    <source>
        <strain evidence="2 3">62-1032</strain>
    </source>
</reference>